<dbReference type="InterPro" id="IPR001075">
    <property type="entry name" value="NIF_FeS_clus_asmbl_NifU_C"/>
</dbReference>
<dbReference type="AlphaFoldDB" id="A0A931DMV9"/>
<comment type="caution">
    <text evidence="5">The sequence shown here is derived from an EMBL/GenBank/DDBJ whole genome shotgun (WGS) entry which is preliminary data.</text>
</comment>
<protein>
    <submittedName>
        <fullName evidence="5">Fe-S cluster biogenesis protein NfuA</fullName>
    </submittedName>
</protein>
<feature type="region of interest" description="Disordered" evidence="3">
    <location>
        <begin position="1"/>
        <end position="24"/>
    </location>
</feature>
<feature type="domain" description="NIF system FeS cluster assembly NifU C-terminal" evidence="4">
    <location>
        <begin position="111"/>
        <end position="173"/>
    </location>
</feature>
<accession>A0A931DMV9</accession>
<dbReference type="SUPFAM" id="SSF117916">
    <property type="entry name" value="Fe-S cluster assembly (FSCA) domain-like"/>
    <property type="match status" value="1"/>
</dbReference>
<evidence type="ECO:0000259" key="4">
    <source>
        <dbReference type="Pfam" id="PF01106"/>
    </source>
</evidence>
<dbReference type="Pfam" id="PF01106">
    <property type="entry name" value="NifU"/>
    <property type="match status" value="1"/>
</dbReference>
<dbReference type="GO" id="GO:0016226">
    <property type="term" value="P:iron-sulfur cluster assembly"/>
    <property type="evidence" value="ECO:0007669"/>
    <property type="project" value="InterPro"/>
</dbReference>
<dbReference type="PANTHER" id="PTHR11178:SF25">
    <property type="entry name" value="NIFU-LIKE PROTEIN 3, CHLOROPLASTIC"/>
    <property type="match status" value="1"/>
</dbReference>
<reference evidence="5" key="1">
    <citation type="submission" date="2020-11" db="EMBL/GenBank/DDBJ databases">
        <title>Sequencing the genomes of 1000 actinobacteria strains.</title>
        <authorList>
            <person name="Klenk H.-P."/>
        </authorList>
    </citation>
    <scope>NUCLEOTIDE SEQUENCE</scope>
    <source>
        <strain evidence="5">DSM 43175</strain>
    </source>
</reference>
<sequence length="213" mass="22017">MAEVTEIGTEAPADGTAPPPDRLGDEEVAARLARLEEVLGTLEGTPGRTAETALDAVGDLVELYGEALARVIDRVPAGSPLATAVADDPLVGHLLALHGVHPAPVEQRILRALEEVRPYLRSHGGDVELAGIDDDVVRVRLTGGCGSCASSAATVRLAVEDAVLAAVPELSAVRQERPAEREGSWAGRKAAAFIPAEALLRPPAAPARTDGTV</sequence>
<dbReference type="InterPro" id="IPR034904">
    <property type="entry name" value="FSCA_dom_sf"/>
</dbReference>
<dbReference type="Gene3D" id="3.30.300.130">
    <property type="entry name" value="Fe-S cluster assembly (FSCA)"/>
    <property type="match status" value="1"/>
</dbReference>
<dbReference type="PANTHER" id="PTHR11178">
    <property type="entry name" value="IRON-SULFUR CLUSTER SCAFFOLD PROTEIN NFU-RELATED"/>
    <property type="match status" value="1"/>
</dbReference>
<dbReference type="Proteomes" id="UP000614047">
    <property type="component" value="Unassembled WGS sequence"/>
</dbReference>
<evidence type="ECO:0000256" key="3">
    <source>
        <dbReference type="SAM" id="MobiDB-lite"/>
    </source>
</evidence>
<dbReference type="GO" id="GO:0005506">
    <property type="term" value="F:iron ion binding"/>
    <property type="evidence" value="ECO:0007669"/>
    <property type="project" value="InterPro"/>
</dbReference>
<dbReference type="RefSeq" id="WP_197012138.1">
    <property type="nucleotide sequence ID" value="NZ_BAABES010000004.1"/>
</dbReference>
<evidence type="ECO:0000313" key="6">
    <source>
        <dbReference type="Proteomes" id="UP000614047"/>
    </source>
</evidence>
<name>A0A931DMV9_9ACTN</name>
<evidence type="ECO:0000256" key="1">
    <source>
        <dbReference type="ARBA" id="ARBA00006420"/>
    </source>
</evidence>
<dbReference type="GO" id="GO:0051536">
    <property type="term" value="F:iron-sulfur cluster binding"/>
    <property type="evidence" value="ECO:0007669"/>
    <property type="project" value="InterPro"/>
</dbReference>
<keyword evidence="6" id="KW-1185">Reference proteome</keyword>
<organism evidence="5 6">
    <name type="scientific">Actinomadura viridis</name>
    <dbReference type="NCBI Taxonomy" id="58110"/>
    <lineage>
        <taxon>Bacteria</taxon>
        <taxon>Bacillati</taxon>
        <taxon>Actinomycetota</taxon>
        <taxon>Actinomycetes</taxon>
        <taxon>Streptosporangiales</taxon>
        <taxon>Thermomonosporaceae</taxon>
        <taxon>Actinomadura</taxon>
    </lineage>
</organism>
<comment type="similarity">
    <text evidence="1">Belongs to the NifU family.</text>
</comment>
<gene>
    <name evidence="5" type="ORF">IW256_003656</name>
</gene>
<evidence type="ECO:0000313" key="5">
    <source>
        <dbReference type="EMBL" id="MBG6089543.1"/>
    </source>
</evidence>
<evidence type="ECO:0000256" key="2">
    <source>
        <dbReference type="ARBA" id="ARBA00049958"/>
    </source>
</evidence>
<proteinExistence type="inferred from homology"/>
<comment type="function">
    <text evidence="2">May be involved in the formation or repair of [Fe-S] clusters present in iron-sulfur proteins.</text>
</comment>
<dbReference type="EMBL" id="JADOUA010000001">
    <property type="protein sequence ID" value="MBG6089543.1"/>
    <property type="molecule type" value="Genomic_DNA"/>
</dbReference>